<gene>
    <name evidence="4" type="ORF">DCCM_0015</name>
</gene>
<evidence type="ECO:0000256" key="1">
    <source>
        <dbReference type="ARBA" id="ARBA00022694"/>
    </source>
</evidence>
<evidence type="ECO:0000313" key="5">
    <source>
        <dbReference type="Proteomes" id="UP000239549"/>
    </source>
</evidence>
<dbReference type="InterPro" id="IPR002616">
    <property type="entry name" value="tRNA_ribo_trans-like"/>
</dbReference>
<name>A0A2L2XDD4_9FIRM</name>
<dbReference type="InterPro" id="IPR036511">
    <property type="entry name" value="TGT-like_sf"/>
</dbReference>
<dbReference type="PANTHER" id="PTHR46499">
    <property type="entry name" value="QUEUINE TRNA-RIBOSYLTRANSFERASE"/>
    <property type="match status" value="1"/>
</dbReference>
<evidence type="ECO:0000313" key="4">
    <source>
        <dbReference type="EMBL" id="GBF31831.1"/>
    </source>
</evidence>
<dbReference type="InterPro" id="IPR050076">
    <property type="entry name" value="ArchSynthase1/Queuine_TRR"/>
</dbReference>
<dbReference type="OrthoDB" id="2834014at2"/>
<dbReference type="PANTHER" id="PTHR46499:SF1">
    <property type="entry name" value="QUEUINE TRNA-RIBOSYLTRANSFERASE"/>
    <property type="match status" value="1"/>
</dbReference>
<keyword evidence="2" id="KW-0671">Queuosine biosynthesis</keyword>
<protein>
    <recommendedName>
        <fullName evidence="3">tRNA-guanine(15) transglycosylase-like domain-containing protein</fullName>
    </recommendedName>
</protein>
<dbReference type="GO" id="GO:0008616">
    <property type="term" value="P:tRNA queuosine(34) biosynthetic process"/>
    <property type="evidence" value="ECO:0007669"/>
    <property type="project" value="UniProtKB-KW"/>
</dbReference>
<comment type="caution">
    <text evidence="4">The sequence shown here is derived from an EMBL/GenBank/DDBJ whole genome shotgun (WGS) entry which is preliminary data.</text>
</comment>
<dbReference type="EMBL" id="BFAV01000002">
    <property type="protein sequence ID" value="GBF31831.1"/>
    <property type="molecule type" value="Genomic_DNA"/>
</dbReference>
<keyword evidence="5" id="KW-1185">Reference proteome</keyword>
<evidence type="ECO:0000256" key="2">
    <source>
        <dbReference type="ARBA" id="ARBA00022785"/>
    </source>
</evidence>
<dbReference type="NCBIfam" id="TIGR00449">
    <property type="entry name" value="tgt_general"/>
    <property type="match status" value="1"/>
</dbReference>
<dbReference type="AlphaFoldDB" id="A0A2L2XDD4"/>
<sequence>MIDFFMCWSDSDPFYQTYFENCSILISLAHVSQSWDISRFPVQPTKLMVDSGAFAALSNPRWTPTQSQIFNLQLNISKGSAVPTILCHLDTPLPPGNMDTMDVYRKIESTVANAYEFIQLFKSAGLPPNFKSMGVIQGNSYNTITFCANELSRAGFDHLGIGSLATIYKADIILERVRAAASVVGPDLHVFGISGLDVTAELMAMGIRSIDSSRPMKVAMYNCLLYSNPLRQYKLKDSKVKEKATIDSPLPCDCPICKKDPALIFRAGKKRYHNMRAVHNYYHLRRELEDIYRRCYVSSNLA</sequence>
<dbReference type="Proteomes" id="UP000239549">
    <property type="component" value="Unassembled WGS sequence"/>
</dbReference>
<feature type="domain" description="tRNA-guanine(15) transglycosylase-like" evidence="3">
    <location>
        <begin position="83"/>
        <end position="291"/>
    </location>
</feature>
<dbReference type="RefSeq" id="WP_104370448.1">
    <property type="nucleotide sequence ID" value="NZ_BFAV01000002.1"/>
</dbReference>
<evidence type="ECO:0000259" key="3">
    <source>
        <dbReference type="Pfam" id="PF01702"/>
    </source>
</evidence>
<dbReference type="Gene3D" id="3.20.20.105">
    <property type="entry name" value="Queuine tRNA-ribosyltransferase-like"/>
    <property type="match status" value="1"/>
</dbReference>
<dbReference type="Pfam" id="PF01702">
    <property type="entry name" value="TGT"/>
    <property type="match status" value="1"/>
</dbReference>
<dbReference type="SUPFAM" id="SSF51713">
    <property type="entry name" value="tRNA-guanine transglycosylase"/>
    <property type="match status" value="1"/>
</dbReference>
<accession>A0A2L2XDD4</accession>
<dbReference type="GO" id="GO:0005737">
    <property type="term" value="C:cytoplasm"/>
    <property type="evidence" value="ECO:0007669"/>
    <property type="project" value="TreeGrafter"/>
</dbReference>
<organism evidence="4 5">
    <name type="scientific">Desulfocucumis palustris</name>
    <dbReference type="NCBI Taxonomy" id="1898651"/>
    <lineage>
        <taxon>Bacteria</taxon>
        <taxon>Bacillati</taxon>
        <taxon>Bacillota</taxon>
        <taxon>Clostridia</taxon>
        <taxon>Eubacteriales</taxon>
        <taxon>Desulfocucumaceae</taxon>
        <taxon>Desulfocucumis</taxon>
    </lineage>
</organism>
<keyword evidence="1" id="KW-0819">tRNA processing</keyword>
<proteinExistence type="predicted"/>
<reference evidence="5" key="1">
    <citation type="submission" date="2018-02" db="EMBL/GenBank/DDBJ databases">
        <title>Genome sequence of Desulfocucumis palustris strain NAW-5.</title>
        <authorList>
            <person name="Watanabe M."/>
            <person name="Kojima H."/>
            <person name="Fukui M."/>
        </authorList>
    </citation>
    <scope>NUCLEOTIDE SEQUENCE [LARGE SCALE GENOMIC DNA]</scope>
    <source>
        <strain evidence="5">NAW-5</strain>
    </source>
</reference>